<dbReference type="PANTHER" id="PTHR33376">
    <property type="match status" value="1"/>
</dbReference>
<proteinExistence type="predicted"/>
<accession>A0A443LK55</accession>
<evidence type="ECO:0000256" key="3">
    <source>
        <dbReference type="ARBA" id="ARBA00022764"/>
    </source>
</evidence>
<dbReference type="GO" id="GO:0055085">
    <property type="term" value="P:transmembrane transport"/>
    <property type="evidence" value="ECO:0007669"/>
    <property type="project" value="InterPro"/>
</dbReference>
<protein>
    <submittedName>
        <fullName evidence="5">ABC transporter substrate-binding protein</fullName>
    </submittedName>
</protein>
<keyword evidence="3" id="KW-0574">Periplasm</keyword>
<dbReference type="CDD" id="cd13602">
    <property type="entry name" value="PBP2_TRAP_BpDctp6_7"/>
    <property type="match status" value="1"/>
</dbReference>
<keyword evidence="2 4" id="KW-0732">Signal</keyword>
<dbReference type="InterPro" id="IPR038404">
    <property type="entry name" value="TRAP_DctP_sf"/>
</dbReference>
<gene>
    <name evidence="5" type="ORF">EOW66_16600</name>
</gene>
<feature type="chain" id="PRO_5018971005" evidence="4">
    <location>
        <begin position="21"/>
        <end position="342"/>
    </location>
</feature>
<dbReference type="NCBIfam" id="NF037995">
    <property type="entry name" value="TRAP_S1"/>
    <property type="match status" value="1"/>
</dbReference>
<name>A0A443LK55_9RHOB</name>
<dbReference type="Gene3D" id="3.40.190.170">
    <property type="entry name" value="Bacterial extracellular solute-binding protein, family 7"/>
    <property type="match status" value="1"/>
</dbReference>
<keyword evidence="6" id="KW-1185">Reference proteome</keyword>
<dbReference type="EMBL" id="SAVA01000011">
    <property type="protein sequence ID" value="RWR49493.1"/>
    <property type="molecule type" value="Genomic_DNA"/>
</dbReference>
<feature type="signal peptide" evidence="4">
    <location>
        <begin position="1"/>
        <end position="20"/>
    </location>
</feature>
<dbReference type="SUPFAM" id="SSF53850">
    <property type="entry name" value="Periplasmic binding protein-like II"/>
    <property type="match status" value="1"/>
</dbReference>
<reference evidence="5 6" key="1">
    <citation type="submission" date="2019-01" db="EMBL/GenBank/DDBJ databases">
        <title>Sinorhodobacter populi sp. nov. isolated from the symptomatic bark tissue of Populus euramericana canker.</title>
        <authorList>
            <person name="Xu G."/>
        </authorList>
    </citation>
    <scope>NUCLEOTIDE SEQUENCE [LARGE SCALE GENOMIC DNA]</scope>
    <source>
        <strain evidence="5 6">CGMCC 1.12963</strain>
    </source>
</reference>
<evidence type="ECO:0000313" key="5">
    <source>
        <dbReference type="EMBL" id="RWR49493.1"/>
    </source>
</evidence>
<evidence type="ECO:0000256" key="4">
    <source>
        <dbReference type="SAM" id="SignalP"/>
    </source>
</evidence>
<organism evidence="5 6">
    <name type="scientific">Paenirhodobacter huangdaonensis</name>
    <dbReference type="NCBI Taxonomy" id="2501515"/>
    <lineage>
        <taxon>Bacteria</taxon>
        <taxon>Pseudomonadati</taxon>
        <taxon>Pseudomonadota</taxon>
        <taxon>Alphaproteobacteria</taxon>
        <taxon>Rhodobacterales</taxon>
        <taxon>Rhodobacter group</taxon>
        <taxon>Paenirhodobacter</taxon>
    </lineage>
</organism>
<dbReference type="AlphaFoldDB" id="A0A443LK55"/>
<sequence>MTRFLTSAALVLALAAPAMAETLQFKVLGQPVATGKILNELEKPFFENFAAETGLDATAAFSPVDTTGIKDPEGLRIAKGGLFDIVSLRFSPISRDAPVALGLDLVGQNADYAAAKKSTELFLPEVEKVFAEQFDTKLLGVWPFGPQILFCKPEIKSLADVKGLKVRVFDQSMANFIASLGGTAVPLPFSETQQALQRGIVDCALTGPSSANAAGWPEVTTTELPLGFTVAFNGYGMNMKRWNALSADQQEKMQAAFTRLTDKIWARSEELYTEALRCNAGQTPCALKSYNLKIVEPTESDLAAVKDALKNISFPAWKEICDQATPGCSDAWMSTIGADRGF</sequence>
<evidence type="ECO:0000256" key="1">
    <source>
        <dbReference type="ARBA" id="ARBA00004418"/>
    </source>
</evidence>
<comment type="caution">
    <text evidence="5">The sequence shown here is derived from an EMBL/GenBank/DDBJ whole genome shotgun (WGS) entry which is preliminary data.</text>
</comment>
<reference evidence="6" key="2">
    <citation type="submission" date="2019-01" db="EMBL/GenBank/DDBJ databases">
        <title>Sinorhodobacter populi sp. nov. isolated from the symptomatic bark tissue of Populus euramericana canker.</title>
        <authorList>
            <person name="Li Y."/>
        </authorList>
    </citation>
    <scope>NUCLEOTIDE SEQUENCE [LARGE SCALE GENOMIC DNA]</scope>
    <source>
        <strain evidence="6">CGMCC 1.12963</strain>
    </source>
</reference>
<dbReference type="RefSeq" id="WP_128157409.1">
    <property type="nucleotide sequence ID" value="NZ_JBHSOM010000014.1"/>
</dbReference>
<evidence type="ECO:0000256" key="2">
    <source>
        <dbReference type="ARBA" id="ARBA00022729"/>
    </source>
</evidence>
<dbReference type="Proteomes" id="UP000288071">
    <property type="component" value="Unassembled WGS sequence"/>
</dbReference>
<dbReference type="Pfam" id="PF03480">
    <property type="entry name" value="DctP"/>
    <property type="match status" value="1"/>
</dbReference>
<dbReference type="InterPro" id="IPR018389">
    <property type="entry name" value="DctP_fam"/>
</dbReference>
<dbReference type="GO" id="GO:0042597">
    <property type="term" value="C:periplasmic space"/>
    <property type="evidence" value="ECO:0007669"/>
    <property type="project" value="UniProtKB-SubCell"/>
</dbReference>
<evidence type="ECO:0000313" key="6">
    <source>
        <dbReference type="Proteomes" id="UP000288071"/>
    </source>
</evidence>
<comment type="subcellular location">
    <subcellularLocation>
        <location evidence="1">Periplasm</location>
    </subcellularLocation>
</comment>
<dbReference type="PANTHER" id="PTHR33376:SF4">
    <property type="entry name" value="SIALIC ACID-BINDING PERIPLASMIC PROTEIN SIAP"/>
    <property type="match status" value="1"/>
</dbReference>